<dbReference type="InterPro" id="IPR050557">
    <property type="entry name" value="RTX_toxin/Mannuronan_C5-epim"/>
</dbReference>
<protein>
    <submittedName>
        <fullName evidence="4">Calcium-binding protein</fullName>
    </submittedName>
</protein>
<dbReference type="Gene3D" id="2.150.10.10">
    <property type="entry name" value="Serralysin-like metalloprotease, C-terminal"/>
    <property type="match status" value="3"/>
</dbReference>
<dbReference type="AlphaFoldDB" id="A0A6M1LSW7"/>
<keyword evidence="2" id="KW-0964">Secreted</keyword>
<reference evidence="4 5" key="2">
    <citation type="submission" date="2020-03" db="EMBL/GenBank/DDBJ databases">
        <title>Roseomonas stagni sp. nov., isolated from pond water in Japan.</title>
        <authorList>
            <person name="Furuhata K."/>
            <person name="Miyamoto H."/>
            <person name="Goto K."/>
        </authorList>
    </citation>
    <scope>NUCLEOTIDE SEQUENCE [LARGE SCALE GENOMIC DNA]</scope>
    <source>
        <strain evidence="4 5">PeD5</strain>
    </source>
</reference>
<evidence type="ECO:0000256" key="1">
    <source>
        <dbReference type="ARBA" id="ARBA00004613"/>
    </source>
</evidence>
<dbReference type="Proteomes" id="UP000475385">
    <property type="component" value="Unassembled WGS sequence"/>
</dbReference>
<dbReference type="PRINTS" id="PR00313">
    <property type="entry name" value="CABNDNGRPT"/>
</dbReference>
<evidence type="ECO:0000256" key="3">
    <source>
        <dbReference type="SAM" id="MobiDB-lite"/>
    </source>
</evidence>
<accession>A0A6M1LSW7</accession>
<dbReference type="PANTHER" id="PTHR38340:SF1">
    <property type="entry name" value="S-LAYER PROTEIN"/>
    <property type="match status" value="1"/>
</dbReference>
<name>A0A6M1LSW7_9PROT</name>
<feature type="region of interest" description="Disordered" evidence="3">
    <location>
        <begin position="52"/>
        <end position="111"/>
    </location>
</feature>
<dbReference type="Pfam" id="PF00353">
    <property type="entry name" value="HemolysinCabind"/>
    <property type="match status" value="6"/>
</dbReference>
<dbReference type="RefSeq" id="WP_164696577.1">
    <property type="nucleotide sequence ID" value="NZ_JAAIKB010000010.1"/>
</dbReference>
<comment type="subcellular location">
    <subcellularLocation>
        <location evidence="1">Secreted</location>
    </subcellularLocation>
</comment>
<evidence type="ECO:0000313" key="4">
    <source>
        <dbReference type="EMBL" id="NGM22684.1"/>
    </source>
</evidence>
<dbReference type="InterPro" id="IPR018511">
    <property type="entry name" value="Hemolysin-typ_Ca-bd_CS"/>
</dbReference>
<dbReference type="SUPFAM" id="SSF51120">
    <property type="entry name" value="beta-Roll"/>
    <property type="match status" value="2"/>
</dbReference>
<dbReference type="GO" id="GO:0005576">
    <property type="term" value="C:extracellular region"/>
    <property type="evidence" value="ECO:0007669"/>
    <property type="project" value="UniProtKB-SubCell"/>
</dbReference>
<feature type="compositionally biased region" description="Gly residues" evidence="3">
    <location>
        <begin position="88"/>
        <end position="109"/>
    </location>
</feature>
<gene>
    <name evidence="4" type="ORF">G3576_21910</name>
</gene>
<dbReference type="PANTHER" id="PTHR38340">
    <property type="entry name" value="S-LAYER PROTEIN"/>
    <property type="match status" value="1"/>
</dbReference>
<dbReference type="EMBL" id="JAAIKB010000010">
    <property type="protein sequence ID" value="NGM22684.1"/>
    <property type="molecule type" value="Genomic_DNA"/>
</dbReference>
<organism evidence="4 5">
    <name type="scientific">Falsiroseomonas algicola</name>
    <dbReference type="NCBI Taxonomy" id="2716930"/>
    <lineage>
        <taxon>Bacteria</taxon>
        <taxon>Pseudomonadati</taxon>
        <taxon>Pseudomonadota</taxon>
        <taxon>Alphaproteobacteria</taxon>
        <taxon>Acetobacterales</taxon>
        <taxon>Roseomonadaceae</taxon>
        <taxon>Falsiroseomonas</taxon>
    </lineage>
</organism>
<dbReference type="GO" id="GO:0005509">
    <property type="term" value="F:calcium ion binding"/>
    <property type="evidence" value="ECO:0007669"/>
    <property type="project" value="InterPro"/>
</dbReference>
<dbReference type="PROSITE" id="PS00330">
    <property type="entry name" value="HEMOLYSIN_CALCIUM"/>
    <property type="match status" value="4"/>
</dbReference>
<proteinExistence type="predicted"/>
<sequence length="338" mass="34825">MPKSSLPQPLDDEALAQATGGYFSGGWDMHPEVNRDGWTPDAPETVTYHIAGSDGMDSLTGGQGDDVFAGNNQNDTLIGQGGNDLLMGGSGHDSLSGGGGEDTLEGGSGDDTLLGGAGNDVIRGGDWGYVKGPDPERQHGQPWRWENSSAHVDAGSGNDSVIGTHGSDMIQGGDGDDTLDGGWNGQDTIEGGAGDDVIRIGHDTVYEYYGSARGEVDGGSGNDSIWGNGEDDLLRGGSGDDLVDGGAGNDTIIWNPGDGNDTVAGGAGNDTLWIRMPGLILDDMRFTFDNQSLTGQVRELGGGAMHLGEQVSGTVSFMSDGQEVTIRFSGIETLRISA</sequence>
<evidence type="ECO:0000313" key="5">
    <source>
        <dbReference type="Proteomes" id="UP000475385"/>
    </source>
</evidence>
<reference evidence="4 5" key="1">
    <citation type="submission" date="2020-02" db="EMBL/GenBank/DDBJ databases">
        <authorList>
            <person name="Kim H.M."/>
            <person name="Jeon C.O."/>
        </authorList>
    </citation>
    <scope>NUCLEOTIDE SEQUENCE [LARGE SCALE GENOMIC DNA]</scope>
    <source>
        <strain evidence="4 5">PeD5</strain>
    </source>
</reference>
<dbReference type="InterPro" id="IPR001343">
    <property type="entry name" value="Hemolysn_Ca-bd"/>
</dbReference>
<evidence type="ECO:0000256" key="2">
    <source>
        <dbReference type="ARBA" id="ARBA00022525"/>
    </source>
</evidence>
<comment type="caution">
    <text evidence="4">The sequence shown here is derived from an EMBL/GenBank/DDBJ whole genome shotgun (WGS) entry which is preliminary data.</text>
</comment>
<keyword evidence="5" id="KW-1185">Reference proteome</keyword>
<feature type="region of interest" description="Disordered" evidence="3">
    <location>
        <begin position="148"/>
        <end position="195"/>
    </location>
</feature>
<dbReference type="InterPro" id="IPR011049">
    <property type="entry name" value="Serralysin-like_metalloprot_C"/>
</dbReference>